<evidence type="ECO:0000313" key="2">
    <source>
        <dbReference type="EMBL" id="CAE7746730.1"/>
    </source>
</evidence>
<dbReference type="Proteomes" id="UP000649617">
    <property type="component" value="Unassembled WGS sequence"/>
</dbReference>
<keyword evidence="3" id="KW-1185">Reference proteome</keyword>
<gene>
    <name evidence="2" type="ORF">SPIL2461_LOCUS21567</name>
</gene>
<feature type="non-terminal residue" evidence="2">
    <location>
        <position position="1"/>
    </location>
</feature>
<accession>A0A812XPR5</accession>
<dbReference type="EMBL" id="CAJNIZ010046375">
    <property type="protein sequence ID" value="CAE7746730.1"/>
    <property type="molecule type" value="Genomic_DNA"/>
</dbReference>
<protein>
    <submittedName>
        <fullName evidence="2">Uncharacterized protein</fullName>
    </submittedName>
</protein>
<sequence>DFSQQAYQSASSACEQAPSTEEVQAGVEDMIDRAQQQLTGVQEGAAAAAQAVHVAQPLAQAQPAVNLGDAARASRRRVSSTAAPMLSCDHLSDEMRQVVSAMPLRLQTIILQEVAARGRLSDDQVVNIIQSVIYRELDEA</sequence>
<evidence type="ECO:0000256" key="1">
    <source>
        <dbReference type="SAM" id="MobiDB-lite"/>
    </source>
</evidence>
<name>A0A812XPR5_SYMPI</name>
<comment type="caution">
    <text evidence="2">The sequence shown here is derived from an EMBL/GenBank/DDBJ whole genome shotgun (WGS) entry which is preliminary data.</text>
</comment>
<organism evidence="2 3">
    <name type="scientific">Symbiodinium pilosum</name>
    <name type="common">Dinoflagellate</name>
    <dbReference type="NCBI Taxonomy" id="2952"/>
    <lineage>
        <taxon>Eukaryota</taxon>
        <taxon>Sar</taxon>
        <taxon>Alveolata</taxon>
        <taxon>Dinophyceae</taxon>
        <taxon>Suessiales</taxon>
        <taxon>Symbiodiniaceae</taxon>
        <taxon>Symbiodinium</taxon>
    </lineage>
</organism>
<dbReference type="AlphaFoldDB" id="A0A812XPR5"/>
<feature type="region of interest" description="Disordered" evidence="1">
    <location>
        <begin position="1"/>
        <end position="22"/>
    </location>
</feature>
<reference evidence="2" key="1">
    <citation type="submission" date="2021-02" db="EMBL/GenBank/DDBJ databases">
        <authorList>
            <person name="Dougan E. K."/>
            <person name="Rhodes N."/>
            <person name="Thang M."/>
            <person name="Chan C."/>
        </authorList>
    </citation>
    <scope>NUCLEOTIDE SEQUENCE</scope>
</reference>
<proteinExistence type="predicted"/>
<evidence type="ECO:0000313" key="3">
    <source>
        <dbReference type="Proteomes" id="UP000649617"/>
    </source>
</evidence>
<feature type="compositionally biased region" description="Low complexity" evidence="1">
    <location>
        <begin position="1"/>
        <end position="17"/>
    </location>
</feature>